<dbReference type="OrthoDB" id="8482296at2"/>
<evidence type="ECO:0000313" key="1">
    <source>
        <dbReference type="EMBL" id="ASV29618.1"/>
    </source>
</evidence>
<dbReference type="Proteomes" id="UP000215244">
    <property type="component" value="Chromosome"/>
</dbReference>
<organism evidence="1 2">
    <name type="scientific">Maribacter cobaltidurans</name>
    <dbReference type="NCBI Taxonomy" id="1178778"/>
    <lineage>
        <taxon>Bacteria</taxon>
        <taxon>Pseudomonadati</taxon>
        <taxon>Bacteroidota</taxon>
        <taxon>Flavobacteriia</taxon>
        <taxon>Flavobacteriales</taxon>
        <taxon>Flavobacteriaceae</taxon>
        <taxon>Maribacter</taxon>
    </lineage>
</organism>
<dbReference type="EMBL" id="CP022957">
    <property type="protein sequence ID" value="ASV29618.1"/>
    <property type="molecule type" value="Genomic_DNA"/>
</dbReference>
<sequence>MLVKRVLCIFIFTFSTFLLTAQNCKDLVEWMDLIKQEYPETTSLRYMNRGKMQKLAANYFSKNYFESYRGKPYAQLSQKTLAKDFRKIQLCFVKGNYRNDPHYNWVFQNIIYNNYLAYSNPNFINQIATVDTKRSKLKKELVNISGNTTSRDELLQLKQRLSVEYAVLLDSELRQAITEIDAIIAKKSDAQLDELLTYIEKLNRDKESLVKISKLNQKATQLLPEASQAKQTEFQSRLDAKTVALLQNAIDIDLGPLNQNLDIAQINQKLKAFKQDYGSFSRHSQVKKGEQKLIAQKEKLVNTQIKTIEAQIVQADNTSFPRLENKYMSYLPQQSSQYQKLNALFASRKKQLVEQQRLAQQQKKLEGSNERIAFLEANGKDEGSMQFKTVGLNNAAFFDYIYRGHFENIELDVFSSHFLMILSGYLNTFGSLCPDELPENKVEIMTDVCSRESVTTDGYGVEVSRYCTAWKTIGTGIFADPKLYAAKMRLVAQQNQDAFRIAVDMYTNPDAMGNSIDQVHKAKALLSDWSNFFRFNACDSKSVKQFETNLLAFANQQKPERLKGMSVYEKIKILGGPAGDQNHAKLLNDIVSNQSKTWALNKYTGNSISNVRELKSADQTQMVTLKADYNFSGLLGKQTGGVTVKFKDGLPDCIYFSDYPNNCKKPNSALVAKYGLGEYAK</sequence>
<proteinExistence type="predicted"/>
<dbReference type="RefSeq" id="WP_094996244.1">
    <property type="nucleotide sequence ID" value="NZ_BMJL01000001.1"/>
</dbReference>
<protein>
    <submittedName>
        <fullName evidence="1">Uncharacterized protein</fullName>
    </submittedName>
</protein>
<gene>
    <name evidence="1" type="ORF">CJ263_04970</name>
</gene>
<keyword evidence="2" id="KW-1185">Reference proteome</keyword>
<name>A0A223V3Q1_9FLAO</name>
<dbReference type="KEGG" id="marb:CJ263_04970"/>
<evidence type="ECO:0000313" key="2">
    <source>
        <dbReference type="Proteomes" id="UP000215244"/>
    </source>
</evidence>
<dbReference type="AlphaFoldDB" id="A0A223V3Q1"/>
<reference evidence="1 2" key="1">
    <citation type="submission" date="2017-08" db="EMBL/GenBank/DDBJ databases">
        <title>The complete genome sequence of Maribacter sp. B1, isolated from deep-sea sediment.</title>
        <authorList>
            <person name="Wu Y.-H."/>
            <person name="Cheng H."/>
            <person name="Xu X.-W."/>
        </authorList>
    </citation>
    <scope>NUCLEOTIDE SEQUENCE [LARGE SCALE GENOMIC DNA]</scope>
    <source>
        <strain evidence="1 2">B1</strain>
    </source>
</reference>
<accession>A0A223V3Q1</accession>